<evidence type="ECO:0000313" key="3">
    <source>
        <dbReference type="EMBL" id="BBO67278.1"/>
    </source>
</evidence>
<dbReference type="EMBL" id="AP021874">
    <property type="protein sequence ID" value="BBO67278.1"/>
    <property type="molecule type" value="Genomic_DNA"/>
</dbReference>
<reference evidence="3 4" key="1">
    <citation type="submission" date="2019-11" db="EMBL/GenBank/DDBJ databases">
        <title>Comparative genomics of hydrocarbon-degrading Desulfosarcina strains.</title>
        <authorList>
            <person name="Watanabe M."/>
            <person name="Kojima H."/>
            <person name="Fukui M."/>
        </authorList>
    </citation>
    <scope>NUCLEOTIDE SEQUENCE [LARGE SCALE GENOMIC DNA]</scope>
    <source>
        <strain evidence="3 4">PL12</strain>
    </source>
</reference>
<dbReference type="CDD" id="cd03801">
    <property type="entry name" value="GT4_PimA-like"/>
    <property type="match status" value="1"/>
</dbReference>
<evidence type="ECO:0000259" key="2">
    <source>
        <dbReference type="Pfam" id="PF13439"/>
    </source>
</evidence>
<evidence type="ECO:0000259" key="1">
    <source>
        <dbReference type="Pfam" id="PF00534"/>
    </source>
</evidence>
<keyword evidence="4" id="KW-1185">Reference proteome</keyword>
<gene>
    <name evidence="3" type="ORF">DSCA_12080</name>
</gene>
<sequence>MNEDLMATIKVAYILTPITYGGAEKVSFNFLKTVDRHQFDITPILLLRPWEEPPLFVKEIVKLGYEYITLTVSLKPGGGPLRVPKVAWRLLKLLKIGNFDLVHTHGYFADICAIPMARILSMKTITTCHGFITNDKRLRLYNRLNVCAIKLCQQVVAVSEGIKGQLIASGVRSQKITVIPNAVEVTSDDIEIARWRVSKRKELQIDDGDFVVGFLGRLSREKGVHFLIEAVADLIKDGLSIRLLIVGDGDERANLLKQVIQRCIKQNVTFAGFQTDTQCWLSAFDLFTLPSLTEGTPLALLEAMAIGVPVVATKVGGVPKVVISEHNGLLVEPGNVDTIAKAIRRAFEDQVLTGELSAEAQKTIAAEYNAEQWCLNIEKLYIEITIL</sequence>
<keyword evidence="3" id="KW-0808">Transferase</keyword>
<evidence type="ECO:0000313" key="4">
    <source>
        <dbReference type="Proteomes" id="UP000427906"/>
    </source>
</evidence>
<name>A0A5K7YDX7_9BACT</name>
<dbReference type="RefSeq" id="WP_155315556.1">
    <property type="nucleotide sequence ID" value="NZ_AP021874.1"/>
</dbReference>
<dbReference type="InterPro" id="IPR001296">
    <property type="entry name" value="Glyco_trans_1"/>
</dbReference>
<protein>
    <submittedName>
        <fullName evidence="3">Glycosyl transferase</fullName>
    </submittedName>
</protein>
<dbReference type="SUPFAM" id="SSF53756">
    <property type="entry name" value="UDP-Glycosyltransferase/glycogen phosphorylase"/>
    <property type="match status" value="1"/>
</dbReference>
<dbReference type="GO" id="GO:0016757">
    <property type="term" value="F:glycosyltransferase activity"/>
    <property type="evidence" value="ECO:0007669"/>
    <property type="project" value="InterPro"/>
</dbReference>
<dbReference type="KEGG" id="dalk:DSCA_12080"/>
<feature type="domain" description="Glycosyl transferase family 1" evidence="1">
    <location>
        <begin position="199"/>
        <end position="362"/>
    </location>
</feature>
<dbReference type="InterPro" id="IPR028098">
    <property type="entry name" value="Glyco_trans_4-like_N"/>
</dbReference>
<feature type="domain" description="Glycosyltransferase subfamily 4-like N-terminal" evidence="2">
    <location>
        <begin position="20"/>
        <end position="185"/>
    </location>
</feature>
<accession>A0A5K7YDX7</accession>
<dbReference type="Gene3D" id="3.40.50.2000">
    <property type="entry name" value="Glycogen Phosphorylase B"/>
    <property type="match status" value="2"/>
</dbReference>
<dbReference type="OrthoDB" id="9806653at2"/>
<dbReference type="Pfam" id="PF00534">
    <property type="entry name" value="Glycos_transf_1"/>
    <property type="match status" value="1"/>
</dbReference>
<organism evidence="3 4">
    <name type="scientific">Desulfosarcina alkanivorans</name>
    <dbReference type="NCBI Taxonomy" id="571177"/>
    <lineage>
        <taxon>Bacteria</taxon>
        <taxon>Pseudomonadati</taxon>
        <taxon>Thermodesulfobacteriota</taxon>
        <taxon>Desulfobacteria</taxon>
        <taxon>Desulfobacterales</taxon>
        <taxon>Desulfosarcinaceae</taxon>
        <taxon>Desulfosarcina</taxon>
    </lineage>
</organism>
<proteinExistence type="predicted"/>
<dbReference type="AlphaFoldDB" id="A0A5K7YDX7"/>
<dbReference type="PANTHER" id="PTHR12526">
    <property type="entry name" value="GLYCOSYLTRANSFERASE"/>
    <property type="match status" value="1"/>
</dbReference>
<dbReference type="Pfam" id="PF13439">
    <property type="entry name" value="Glyco_transf_4"/>
    <property type="match status" value="1"/>
</dbReference>
<dbReference type="Proteomes" id="UP000427906">
    <property type="component" value="Chromosome"/>
</dbReference>